<keyword evidence="4 7" id="KW-0255">Endonuclease</keyword>
<dbReference type="KEGG" id="cmk:103190037"/>
<dbReference type="Proteomes" id="UP000314986">
    <property type="component" value="Unassembled WGS sequence"/>
</dbReference>
<dbReference type="PRINTS" id="PR00130">
    <property type="entry name" value="DNASEI"/>
</dbReference>
<accession>V9KNG2</accession>
<evidence type="ECO:0000256" key="6">
    <source>
        <dbReference type="ARBA" id="ARBA00023157"/>
    </source>
</evidence>
<feature type="disulfide bond" description="Essential for enzymatic activity" evidence="9">
    <location>
        <begin position="196"/>
        <end position="233"/>
    </location>
</feature>
<dbReference type="STRING" id="7868.ENSCMIP00000038132"/>
<dbReference type="EMBL" id="JW867163">
    <property type="protein sequence ID" value="AFO99680.1"/>
    <property type="molecule type" value="mRNA"/>
</dbReference>
<evidence type="ECO:0000256" key="3">
    <source>
        <dbReference type="ARBA" id="ARBA00022729"/>
    </source>
</evidence>
<dbReference type="PIRSF" id="PIRSF000988">
    <property type="entry name" value="DNase_I_euk"/>
    <property type="match status" value="1"/>
</dbReference>
<reference evidence="14" key="2">
    <citation type="journal article" date="2007" name="PLoS Biol.">
        <title>Survey sequencing and comparative analysis of the elephant shark (Callorhinchus milii) genome.</title>
        <authorList>
            <person name="Venkatesh B."/>
            <person name="Kirkness E.F."/>
            <person name="Loh Y.H."/>
            <person name="Halpern A.L."/>
            <person name="Lee A.P."/>
            <person name="Johnson J."/>
            <person name="Dandona N."/>
            <person name="Viswanathan L.D."/>
            <person name="Tay A."/>
            <person name="Venter J.C."/>
            <person name="Strausberg R.L."/>
            <person name="Brenner S."/>
        </authorList>
    </citation>
    <scope>NUCLEOTIDE SEQUENCE [LARGE SCALE GENOMIC DNA]</scope>
</reference>
<feature type="active site" evidence="8">
    <location>
        <position position="157"/>
    </location>
</feature>
<dbReference type="PANTHER" id="PTHR11371:SF32">
    <property type="entry name" value="DEOXYRIBONUCLEASE GAMMA"/>
    <property type="match status" value="1"/>
</dbReference>
<proteinExistence type="evidence at transcript level"/>
<dbReference type="SUPFAM" id="SSF56219">
    <property type="entry name" value="DNase I-like"/>
    <property type="match status" value="1"/>
</dbReference>
<evidence type="ECO:0000256" key="4">
    <source>
        <dbReference type="ARBA" id="ARBA00022759"/>
    </source>
</evidence>
<feature type="chain" id="PRO_5044739548" description="Deoxyribonuclease" evidence="10">
    <location>
        <begin position="22"/>
        <end position="298"/>
    </location>
</feature>
<evidence type="ECO:0000313" key="13">
    <source>
        <dbReference type="Ensembl" id="ENSCMIP00000038132.1"/>
    </source>
</evidence>
<keyword evidence="14" id="KW-1185">Reference proteome</keyword>
<dbReference type="CDD" id="cd10282">
    <property type="entry name" value="DNase1"/>
    <property type="match status" value="1"/>
</dbReference>
<dbReference type="InterPro" id="IPR018057">
    <property type="entry name" value="Deoxyribonuclease-1_AS"/>
</dbReference>
<organism evidence="12">
    <name type="scientific">Callorhinchus milii</name>
    <name type="common">Ghost shark</name>
    <dbReference type="NCBI Taxonomy" id="7868"/>
    <lineage>
        <taxon>Eukaryota</taxon>
        <taxon>Metazoa</taxon>
        <taxon>Chordata</taxon>
        <taxon>Craniata</taxon>
        <taxon>Vertebrata</taxon>
        <taxon>Chondrichthyes</taxon>
        <taxon>Holocephali</taxon>
        <taxon>Chimaeriformes</taxon>
        <taxon>Callorhinchidae</taxon>
        <taxon>Callorhinchus</taxon>
    </lineage>
</organism>
<dbReference type="InterPro" id="IPR005135">
    <property type="entry name" value="Endo/exonuclease/phosphatase"/>
</dbReference>
<reference evidence="13" key="4">
    <citation type="submission" date="2025-05" db="UniProtKB">
        <authorList>
            <consortium name="Ensembl"/>
        </authorList>
    </citation>
    <scope>IDENTIFICATION</scope>
</reference>
<dbReference type="AlphaFoldDB" id="V9KNG2"/>
<evidence type="ECO:0000256" key="5">
    <source>
        <dbReference type="ARBA" id="ARBA00022801"/>
    </source>
</evidence>
<evidence type="ECO:0000256" key="1">
    <source>
        <dbReference type="ARBA" id="ARBA00007359"/>
    </source>
</evidence>
<dbReference type="Ensembl" id="ENSCMIT00000038682.1">
    <property type="protein sequence ID" value="ENSCMIP00000038132.1"/>
    <property type="gene ID" value="ENSCMIG00000016026.1"/>
</dbReference>
<gene>
    <name evidence="13" type="primary">LOC103190037</name>
</gene>
<evidence type="ECO:0000313" key="12">
    <source>
        <dbReference type="EMBL" id="AFO99680.1"/>
    </source>
</evidence>
<dbReference type="PANTHER" id="PTHR11371">
    <property type="entry name" value="DEOXYRIBONUCLEASE"/>
    <property type="match status" value="1"/>
</dbReference>
<dbReference type="OMA" id="ESIARCD"/>
<sequence>MGTALFLHGILFLASLNGIQPLKICSFNVRTFGEAKVANQEVLNLLVRIISRCDLMLIMEIKDSSNRSFPVLMGSLNRSPLNYRNSFSYIISGRLGRKTYKEQYAFIYRNNLLSVKKSYQYPDNQEGDEDAFAREPFVVWFSSIRTNPRDFVIIPQHTSPESSVREIDKLYDVYMAMKCRWRAKNFIIMGDFNAGCDYVRKKHWANIRLRNDSNFNWLIGDNNDTTVKERTNCAYDRIVMRGERLIQSIVPNSVNIFNFKEAYKMTENEAWAVSDHFPVEVELQEDQSFSSRLFSLRR</sequence>
<keyword evidence="5 7" id="KW-0378">Hydrolase</keyword>
<evidence type="ECO:0000256" key="7">
    <source>
        <dbReference type="PIRNR" id="PIRNR000988"/>
    </source>
</evidence>
<evidence type="ECO:0000256" key="10">
    <source>
        <dbReference type="SAM" id="SignalP"/>
    </source>
</evidence>
<evidence type="ECO:0000256" key="9">
    <source>
        <dbReference type="PIRSR" id="PIRSR000988-2"/>
    </source>
</evidence>
<dbReference type="InterPro" id="IPR036691">
    <property type="entry name" value="Endo/exonu/phosph_ase_sf"/>
</dbReference>
<reference evidence="12 14" key="3">
    <citation type="journal article" date="2014" name="Nature">
        <title>Elephant shark genome provides unique insights into gnathostome evolution.</title>
        <authorList>
            <consortium name="International Elephant Shark Genome Sequencing Consortium"/>
            <person name="Venkatesh B."/>
            <person name="Lee A.P."/>
            <person name="Ravi V."/>
            <person name="Maurya A.K."/>
            <person name="Lian M.M."/>
            <person name="Swann J.B."/>
            <person name="Ohta Y."/>
            <person name="Flajnik M.F."/>
            <person name="Sutoh Y."/>
            <person name="Kasahara M."/>
            <person name="Hoon S."/>
            <person name="Gangu V."/>
            <person name="Roy S.W."/>
            <person name="Irimia M."/>
            <person name="Korzh V."/>
            <person name="Kondrychyn I."/>
            <person name="Lim Z.W."/>
            <person name="Tay B.H."/>
            <person name="Tohari S."/>
            <person name="Kong K.W."/>
            <person name="Ho S."/>
            <person name="Lorente-Galdos B."/>
            <person name="Quilez J."/>
            <person name="Marques-Bonet T."/>
            <person name="Raney B.J."/>
            <person name="Ingham P.W."/>
            <person name="Tay A."/>
            <person name="Hillier L.W."/>
            <person name="Minx P."/>
            <person name="Boehm T."/>
            <person name="Wilson R.K."/>
            <person name="Brenner S."/>
            <person name="Warren W.C."/>
        </authorList>
    </citation>
    <scope>NUCLEOTIDE SEQUENCE</scope>
    <source>
        <tissue evidence="12">Gills</tissue>
    </source>
</reference>
<dbReference type="InterPro" id="IPR016202">
    <property type="entry name" value="DNase_I"/>
</dbReference>
<dbReference type="OrthoDB" id="10061407at2759"/>
<feature type="active site" evidence="8">
    <location>
        <position position="102"/>
    </location>
</feature>
<dbReference type="GO" id="GO:0003677">
    <property type="term" value="F:DNA binding"/>
    <property type="evidence" value="ECO:0007669"/>
    <property type="project" value="TreeGrafter"/>
</dbReference>
<protein>
    <recommendedName>
        <fullName evidence="7">Deoxyribonuclease</fullName>
    </recommendedName>
</protein>
<evidence type="ECO:0000256" key="2">
    <source>
        <dbReference type="ARBA" id="ARBA00022722"/>
    </source>
</evidence>
<dbReference type="GeneTree" id="ENSGT00950000182846"/>
<comment type="similarity">
    <text evidence="1 7">Belongs to the DNase I family.</text>
</comment>
<feature type="domain" description="Endonuclease/exonuclease/phosphatase" evidence="11">
    <location>
        <begin position="25"/>
        <end position="276"/>
    </location>
</feature>
<dbReference type="GO" id="GO:0004530">
    <property type="term" value="F:deoxyribonuclease I activity"/>
    <property type="evidence" value="ECO:0007669"/>
    <property type="project" value="TreeGrafter"/>
</dbReference>
<feature type="signal peptide" evidence="10">
    <location>
        <begin position="1"/>
        <end position="21"/>
    </location>
</feature>
<dbReference type="Pfam" id="PF03372">
    <property type="entry name" value="Exo_endo_phos"/>
    <property type="match status" value="1"/>
</dbReference>
<dbReference type="PROSITE" id="PS00919">
    <property type="entry name" value="DNASE_I_1"/>
    <property type="match status" value="1"/>
</dbReference>
<dbReference type="GO" id="GO:0005634">
    <property type="term" value="C:nucleus"/>
    <property type="evidence" value="ECO:0007669"/>
    <property type="project" value="TreeGrafter"/>
</dbReference>
<evidence type="ECO:0000259" key="11">
    <source>
        <dbReference type="Pfam" id="PF03372"/>
    </source>
</evidence>
<reference evidence="14" key="1">
    <citation type="journal article" date="2006" name="Science">
        <title>Ancient noncoding elements conserved in the human genome.</title>
        <authorList>
            <person name="Venkatesh B."/>
            <person name="Kirkness E.F."/>
            <person name="Loh Y.H."/>
            <person name="Halpern A.L."/>
            <person name="Lee A.P."/>
            <person name="Johnson J."/>
            <person name="Dandona N."/>
            <person name="Viswanathan L.D."/>
            <person name="Tay A."/>
            <person name="Venter J.C."/>
            <person name="Strausberg R.L."/>
            <person name="Brenner S."/>
        </authorList>
    </citation>
    <scope>NUCLEOTIDE SEQUENCE [LARGE SCALE GENOMIC DNA]</scope>
</reference>
<dbReference type="SMART" id="SM00476">
    <property type="entry name" value="DNaseIc"/>
    <property type="match status" value="1"/>
</dbReference>
<evidence type="ECO:0000256" key="8">
    <source>
        <dbReference type="PIRSR" id="PIRSR000988-1"/>
    </source>
</evidence>
<dbReference type="FunFam" id="3.60.10.10:FF:000007">
    <property type="entry name" value="Deoxyribonuclease"/>
    <property type="match status" value="1"/>
</dbReference>
<dbReference type="GO" id="GO:0006308">
    <property type="term" value="P:DNA catabolic process"/>
    <property type="evidence" value="ECO:0007669"/>
    <property type="project" value="InterPro"/>
</dbReference>
<dbReference type="Gene3D" id="3.60.10.10">
    <property type="entry name" value="Endonuclease/exonuclease/phosphatase"/>
    <property type="match status" value="1"/>
</dbReference>
<keyword evidence="6 9" id="KW-1015">Disulfide bond</keyword>
<dbReference type="GeneID" id="103190037"/>
<name>V9KNG2_CALMI</name>
<dbReference type="RefSeq" id="XP_007908834.1">
    <property type="nucleotide sequence ID" value="XM_007910643.2"/>
</dbReference>
<keyword evidence="2 7" id="KW-0540">Nuclease</keyword>
<evidence type="ECO:0000313" key="14">
    <source>
        <dbReference type="Proteomes" id="UP000314986"/>
    </source>
</evidence>
<keyword evidence="3 10" id="KW-0732">Signal</keyword>